<accession>A0A0E9QNW4</accession>
<evidence type="ECO:0000313" key="2">
    <source>
        <dbReference type="EMBL" id="JAH18514.1"/>
    </source>
</evidence>
<reference evidence="2" key="1">
    <citation type="submission" date="2014-11" db="EMBL/GenBank/DDBJ databases">
        <authorList>
            <person name="Amaro Gonzalez C."/>
        </authorList>
    </citation>
    <scope>NUCLEOTIDE SEQUENCE</scope>
</reference>
<feature type="transmembrane region" description="Helical" evidence="1">
    <location>
        <begin position="6"/>
        <end position="35"/>
    </location>
</feature>
<dbReference type="EMBL" id="GBXM01090063">
    <property type="protein sequence ID" value="JAH18514.1"/>
    <property type="molecule type" value="Transcribed_RNA"/>
</dbReference>
<evidence type="ECO:0000256" key="1">
    <source>
        <dbReference type="SAM" id="Phobius"/>
    </source>
</evidence>
<reference evidence="2" key="2">
    <citation type="journal article" date="2015" name="Fish Shellfish Immunol.">
        <title>Early steps in the European eel (Anguilla anguilla)-Vibrio vulnificus interaction in the gills: Role of the RtxA13 toxin.</title>
        <authorList>
            <person name="Callol A."/>
            <person name="Pajuelo D."/>
            <person name="Ebbesson L."/>
            <person name="Teles M."/>
            <person name="MacKenzie S."/>
            <person name="Amaro C."/>
        </authorList>
    </citation>
    <scope>NUCLEOTIDE SEQUENCE</scope>
</reference>
<proteinExistence type="predicted"/>
<protein>
    <submittedName>
        <fullName evidence="2">Uncharacterized protein</fullName>
    </submittedName>
</protein>
<name>A0A0E9QNW4_ANGAN</name>
<sequence length="52" mass="6074">MSDLKYLFTGLVSMSMLLCFEVAPAWLSSIFALFFHYPMTVMCRMLFELIEV</sequence>
<dbReference type="AlphaFoldDB" id="A0A0E9QNW4"/>
<organism evidence="2">
    <name type="scientific">Anguilla anguilla</name>
    <name type="common">European freshwater eel</name>
    <name type="synonym">Muraena anguilla</name>
    <dbReference type="NCBI Taxonomy" id="7936"/>
    <lineage>
        <taxon>Eukaryota</taxon>
        <taxon>Metazoa</taxon>
        <taxon>Chordata</taxon>
        <taxon>Craniata</taxon>
        <taxon>Vertebrata</taxon>
        <taxon>Euteleostomi</taxon>
        <taxon>Actinopterygii</taxon>
        <taxon>Neopterygii</taxon>
        <taxon>Teleostei</taxon>
        <taxon>Anguilliformes</taxon>
        <taxon>Anguillidae</taxon>
        <taxon>Anguilla</taxon>
    </lineage>
</organism>
<keyword evidence="1" id="KW-0472">Membrane</keyword>
<keyword evidence="1" id="KW-1133">Transmembrane helix</keyword>
<keyword evidence="1" id="KW-0812">Transmembrane</keyword>